<evidence type="ECO:0000313" key="1">
    <source>
        <dbReference type="EMBL" id="KAF0705274.1"/>
    </source>
</evidence>
<keyword evidence="2" id="KW-1185">Reference proteome</keyword>
<evidence type="ECO:0000313" key="2">
    <source>
        <dbReference type="Proteomes" id="UP000478052"/>
    </source>
</evidence>
<dbReference type="EMBL" id="VUJU01013288">
    <property type="protein sequence ID" value="KAF0705274.1"/>
    <property type="molecule type" value="Genomic_DNA"/>
</dbReference>
<dbReference type="Proteomes" id="UP000478052">
    <property type="component" value="Unassembled WGS sequence"/>
</dbReference>
<gene>
    <name evidence="1" type="ORF">FWK35_00036142</name>
</gene>
<accession>A0A6G0VPX8</accession>
<name>A0A6G0VPX8_APHCR</name>
<reference evidence="1 2" key="1">
    <citation type="submission" date="2019-08" db="EMBL/GenBank/DDBJ databases">
        <title>Whole genome of Aphis craccivora.</title>
        <authorList>
            <person name="Voronova N.V."/>
            <person name="Shulinski R.S."/>
            <person name="Bandarenka Y.V."/>
            <person name="Zhorov D.G."/>
            <person name="Warner D."/>
        </authorList>
    </citation>
    <scope>NUCLEOTIDE SEQUENCE [LARGE SCALE GENOMIC DNA]</scope>
    <source>
        <strain evidence="1">180601</strain>
        <tissue evidence="1">Whole Body</tissue>
    </source>
</reference>
<protein>
    <submittedName>
        <fullName evidence="1">Uncharacterized protein</fullName>
    </submittedName>
</protein>
<dbReference type="AlphaFoldDB" id="A0A6G0VPX8"/>
<organism evidence="1 2">
    <name type="scientific">Aphis craccivora</name>
    <name type="common">Cowpea aphid</name>
    <dbReference type="NCBI Taxonomy" id="307492"/>
    <lineage>
        <taxon>Eukaryota</taxon>
        <taxon>Metazoa</taxon>
        <taxon>Ecdysozoa</taxon>
        <taxon>Arthropoda</taxon>
        <taxon>Hexapoda</taxon>
        <taxon>Insecta</taxon>
        <taxon>Pterygota</taxon>
        <taxon>Neoptera</taxon>
        <taxon>Paraneoptera</taxon>
        <taxon>Hemiptera</taxon>
        <taxon>Sternorrhyncha</taxon>
        <taxon>Aphidomorpha</taxon>
        <taxon>Aphidoidea</taxon>
        <taxon>Aphididae</taxon>
        <taxon>Aphidini</taxon>
        <taxon>Aphis</taxon>
        <taxon>Aphis</taxon>
    </lineage>
</organism>
<sequence length="107" mass="12395">MKTWTCLKENIPPHAEDLLFYFDYYYVNGTYRRVGTASSFRLQGWNNRFSKLCGHKRPTIWNLIKKMKMEVAADQAKLALSNVGDYAGSTKLESERSDGCIDFIMIE</sequence>
<comment type="caution">
    <text evidence="1">The sequence shown here is derived from an EMBL/GenBank/DDBJ whole genome shotgun (WGS) entry which is preliminary data.</text>
</comment>
<proteinExistence type="predicted"/>